<dbReference type="OrthoDB" id="9808461at2"/>
<reference evidence="11 12" key="1">
    <citation type="submission" date="2019-06" db="EMBL/GenBank/DDBJ databases">
        <title>Quisquiliibacterium sp. nov., isolated from a maize field.</title>
        <authorList>
            <person name="Lin S.-Y."/>
            <person name="Tsai C.-F."/>
            <person name="Young C.-C."/>
        </authorList>
    </citation>
    <scope>NUCLEOTIDE SEQUENCE [LARGE SCALE GENOMIC DNA]</scope>
    <source>
        <strain evidence="11 12">CC-CFT501</strain>
    </source>
</reference>
<evidence type="ECO:0000259" key="9">
    <source>
        <dbReference type="Pfam" id="PF02687"/>
    </source>
</evidence>
<dbReference type="EMBL" id="VDUY01000010">
    <property type="protein sequence ID" value="TXL62427.1"/>
    <property type="molecule type" value="Genomic_DNA"/>
</dbReference>
<feature type="transmembrane region" description="Helical" evidence="8">
    <location>
        <begin position="26"/>
        <end position="52"/>
    </location>
</feature>
<evidence type="ECO:0000256" key="3">
    <source>
        <dbReference type="ARBA" id="ARBA00022448"/>
    </source>
</evidence>
<keyword evidence="4" id="KW-1003">Cell membrane</keyword>
<comment type="similarity">
    <text evidence="2">Belongs to the ABC-4 integral membrane protein family. LolC/E subfamily.</text>
</comment>
<keyword evidence="3" id="KW-0813">Transport</keyword>
<feature type="domain" description="ABC3 transporter permease C-terminal" evidence="9">
    <location>
        <begin position="277"/>
        <end position="409"/>
    </location>
</feature>
<proteinExistence type="inferred from homology"/>
<keyword evidence="12" id="KW-1185">Reference proteome</keyword>
<sequence length="418" mass="45243">MQTPYELFIGLRYTRASRRAGRRNGFISFISGLSVAGIALGVAALIVVLSVMNGFQKEVRDRMLSVLSHVEVFAGREPLHDWQKVLADARKHPRVIGGAPYVAGQAMLTVDESVRGVLVRGIDPALEPQVADFAAKMDRGSLTELRPGEFGVAIGRELAGQLFLDVGSKLTLIAPQGTATPAGLVPRLRQLTVVAVFAAGHFEYDSSLLLMNIDDAAKLFRVDGVTGVRLKTDDMMQAPRVAGDLTKMLTGDLYVRDWSAENRNWFAAVQIEKRMMFIILTLIIAVAAFNLVSMLVMTVTDKQSDIAILRTLGASPASIMRIFVVQGASVGLLGTFAGVLLGVLLALNVGPAVSFVETLFGFEVLPKGIYFISHLPSDLRADDVLRIGLTACVLALASTLYPSWRASRVRPAEALRHE</sequence>
<dbReference type="InterPro" id="IPR011925">
    <property type="entry name" value="LolCE_TM"/>
</dbReference>
<keyword evidence="6 8" id="KW-1133">Transmembrane helix</keyword>
<evidence type="ECO:0000313" key="11">
    <source>
        <dbReference type="EMBL" id="TXL62427.1"/>
    </source>
</evidence>
<evidence type="ECO:0000313" key="12">
    <source>
        <dbReference type="Proteomes" id="UP000321548"/>
    </source>
</evidence>
<dbReference type="NCBIfam" id="TIGR02212">
    <property type="entry name" value="lolCE"/>
    <property type="match status" value="1"/>
</dbReference>
<dbReference type="AlphaFoldDB" id="A0A5C8NMX4"/>
<protein>
    <submittedName>
        <fullName evidence="11">Lipoprotein-releasing ABC transporter permease subunit</fullName>
    </submittedName>
</protein>
<dbReference type="InterPro" id="IPR025857">
    <property type="entry name" value="MacB_PCD"/>
</dbReference>
<evidence type="ECO:0000256" key="1">
    <source>
        <dbReference type="ARBA" id="ARBA00004651"/>
    </source>
</evidence>
<evidence type="ECO:0000256" key="8">
    <source>
        <dbReference type="SAM" id="Phobius"/>
    </source>
</evidence>
<keyword evidence="11" id="KW-0449">Lipoprotein</keyword>
<comment type="subcellular location">
    <subcellularLocation>
        <location evidence="1">Cell membrane</location>
        <topology evidence="1">Multi-pass membrane protein</topology>
    </subcellularLocation>
</comment>
<feature type="transmembrane region" description="Helical" evidence="8">
    <location>
        <begin position="319"/>
        <end position="345"/>
    </location>
</feature>
<accession>A0A5C8NMX4</accession>
<dbReference type="InterPro" id="IPR003838">
    <property type="entry name" value="ABC3_permease_C"/>
</dbReference>
<dbReference type="PANTHER" id="PTHR30489:SF0">
    <property type="entry name" value="LIPOPROTEIN-RELEASING SYSTEM TRANSMEMBRANE PROTEIN LOLE"/>
    <property type="match status" value="1"/>
</dbReference>
<keyword evidence="7 8" id="KW-0472">Membrane</keyword>
<feature type="domain" description="MacB-like periplasmic core" evidence="10">
    <location>
        <begin position="31"/>
        <end position="246"/>
    </location>
</feature>
<dbReference type="InterPro" id="IPR051447">
    <property type="entry name" value="Lipoprotein-release_system"/>
</dbReference>
<dbReference type="Proteomes" id="UP000321548">
    <property type="component" value="Unassembled WGS sequence"/>
</dbReference>
<comment type="caution">
    <text evidence="11">The sequence shown here is derived from an EMBL/GenBank/DDBJ whole genome shotgun (WGS) entry which is preliminary data.</text>
</comment>
<name>A0A5C8NMX4_9BURK</name>
<organism evidence="11 12">
    <name type="scientific">Zeimonas arvi</name>
    <dbReference type="NCBI Taxonomy" id="2498847"/>
    <lineage>
        <taxon>Bacteria</taxon>
        <taxon>Pseudomonadati</taxon>
        <taxon>Pseudomonadota</taxon>
        <taxon>Betaproteobacteria</taxon>
        <taxon>Burkholderiales</taxon>
        <taxon>Burkholderiaceae</taxon>
        <taxon>Zeimonas</taxon>
    </lineage>
</organism>
<gene>
    <name evidence="11" type="ORF">FHP08_17845</name>
</gene>
<dbReference type="Pfam" id="PF12704">
    <property type="entry name" value="MacB_PCD"/>
    <property type="match status" value="1"/>
</dbReference>
<dbReference type="GO" id="GO:0098797">
    <property type="term" value="C:plasma membrane protein complex"/>
    <property type="evidence" value="ECO:0007669"/>
    <property type="project" value="TreeGrafter"/>
</dbReference>
<evidence type="ECO:0000256" key="4">
    <source>
        <dbReference type="ARBA" id="ARBA00022475"/>
    </source>
</evidence>
<dbReference type="PANTHER" id="PTHR30489">
    <property type="entry name" value="LIPOPROTEIN-RELEASING SYSTEM TRANSMEMBRANE PROTEIN LOLE"/>
    <property type="match status" value="1"/>
</dbReference>
<dbReference type="GO" id="GO:0044874">
    <property type="term" value="P:lipoprotein localization to outer membrane"/>
    <property type="evidence" value="ECO:0007669"/>
    <property type="project" value="TreeGrafter"/>
</dbReference>
<dbReference type="RefSeq" id="WP_147705867.1">
    <property type="nucleotide sequence ID" value="NZ_VDUY01000010.1"/>
</dbReference>
<evidence type="ECO:0000256" key="6">
    <source>
        <dbReference type="ARBA" id="ARBA00022989"/>
    </source>
</evidence>
<feature type="transmembrane region" description="Helical" evidence="8">
    <location>
        <begin position="277"/>
        <end position="299"/>
    </location>
</feature>
<evidence type="ECO:0000256" key="5">
    <source>
        <dbReference type="ARBA" id="ARBA00022692"/>
    </source>
</evidence>
<evidence type="ECO:0000256" key="2">
    <source>
        <dbReference type="ARBA" id="ARBA00005236"/>
    </source>
</evidence>
<dbReference type="Pfam" id="PF02687">
    <property type="entry name" value="FtsX"/>
    <property type="match status" value="1"/>
</dbReference>
<keyword evidence="5 8" id="KW-0812">Transmembrane</keyword>
<evidence type="ECO:0000259" key="10">
    <source>
        <dbReference type="Pfam" id="PF12704"/>
    </source>
</evidence>
<dbReference type="GO" id="GO:0042953">
    <property type="term" value="P:lipoprotein transport"/>
    <property type="evidence" value="ECO:0007669"/>
    <property type="project" value="InterPro"/>
</dbReference>
<feature type="transmembrane region" description="Helical" evidence="8">
    <location>
        <begin position="384"/>
        <end position="401"/>
    </location>
</feature>
<evidence type="ECO:0000256" key="7">
    <source>
        <dbReference type="ARBA" id="ARBA00023136"/>
    </source>
</evidence>